<dbReference type="RefSeq" id="WP_390300144.1">
    <property type="nucleotide sequence ID" value="NZ_JBHULI010000022.1"/>
</dbReference>
<sequence length="74" mass="8454">MSETEQNIFKFTAEITKIGNRAVHKAQEENRKQGIPSVYAKKGNIYYQFPNGMISSQKDETAVYQVNEPKEEGN</sequence>
<evidence type="ECO:0000313" key="2">
    <source>
        <dbReference type="Proteomes" id="UP001597460"/>
    </source>
</evidence>
<accession>A0ABW5JH29</accession>
<keyword evidence="2" id="KW-1185">Reference proteome</keyword>
<organism evidence="1 2">
    <name type="scientific">Gracilimonas halophila</name>
    <dbReference type="NCBI Taxonomy" id="1834464"/>
    <lineage>
        <taxon>Bacteria</taxon>
        <taxon>Pseudomonadati</taxon>
        <taxon>Balneolota</taxon>
        <taxon>Balneolia</taxon>
        <taxon>Balneolales</taxon>
        <taxon>Balneolaceae</taxon>
        <taxon>Gracilimonas</taxon>
    </lineage>
</organism>
<evidence type="ECO:0000313" key="1">
    <source>
        <dbReference type="EMBL" id="MFD2532056.1"/>
    </source>
</evidence>
<protein>
    <submittedName>
        <fullName evidence="1">Uncharacterized protein</fullName>
    </submittedName>
</protein>
<dbReference type="EMBL" id="JBHULI010000022">
    <property type="protein sequence ID" value="MFD2532056.1"/>
    <property type="molecule type" value="Genomic_DNA"/>
</dbReference>
<comment type="caution">
    <text evidence="1">The sequence shown here is derived from an EMBL/GenBank/DDBJ whole genome shotgun (WGS) entry which is preliminary data.</text>
</comment>
<reference evidence="2" key="1">
    <citation type="journal article" date="2019" name="Int. J. Syst. Evol. Microbiol.">
        <title>The Global Catalogue of Microorganisms (GCM) 10K type strain sequencing project: providing services to taxonomists for standard genome sequencing and annotation.</title>
        <authorList>
            <consortium name="The Broad Institute Genomics Platform"/>
            <consortium name="The Broad Institute Genome Sequencing Center for Infectious Disease"/>
            <person name="Wu L."/>
            <person name="Ma J."/>
        </authorList>
    </citation>
    <scope>NUCLEOTIDE SEQUENCE [LARGE SCALE GENOMIC DNA]</scope>
    <source>
        <strain evidence="2">KCTC 52042</strain>
    </source>
</reference>
<proteinExistence type="predicted"/>
<gene>
    <name evidence="1" type="ORF">ACFSVN_06335</name>
</gene>
<name>A0ABW5JH29_9BACT</name>
<dbReference type="Proteomes" id="UP001597460">
    <property type="component" value="Unassembled WGS sequence"/>
</dbReference>